<feature type="region of interest" description="Disordered" evidence="1">
    <location>
        <begin position="130"/>
        <end position="174"/>
    </location>
</feature>
<reference evidence="3" key="1">
    <citation type="submission" date="2015-04" db="EMBL/GenBank/DDBJ databases">
        <authorList>
            <person name="Mushtaq Mamoona"/>
        </authorList>
    </citation>
    <scope>NUCLEOTIDE SEQUENCE [LARGE SCALE GENOMIC DNA]</scope>
    <source>
        <strain evidence="3">AN4859/03</strain>
    </source>
</reference>
<proteinExistence type="predicted"/>
<keyword evidence="3" id="KW-1185">Reference proteome</keyword>
<evidence type="ECO:0000313" key="2">
    <source>
        <dbReference type="EMBL" id="CRF31753.1"/>
    </source>
</evidence>
<name>A0A0G4K469_9SPIR</name>
<sequence>MKFYKYILIIFILITAFSCKKTTLTITEPGPDFFLGKMQNGNWDKVKVDGNKLTINGKDYTFEDQILGVGGVYKGGDKGYIVAVPGGDNLYTVEMDQQAKESIDEIMNIVGEENVTGVMKDIINSGGDPSKVDVDKIASTSGVSEEEKKRLEDLFGGLSGNNFSNPNTIGPAKS</sequence>
<evidence type="ECO:0000313" key="3">
    <source>
        <dbReference type="Proteomes" id="UP000043763"/>
    </source>
</evidence>
<dbReference type="AlphaFoldDB" id="A0A0G4K469"/>
<accession>A0A0G4K469</accession>
<dbReference type="RefSeq" id="WP_048593494.1">
    <property type="nucleotide sequence ID" value="NZ_CVLB01000001.1"/>
</dbReference>
<evidence type="ECO:0000256" key="1">
    <source>
        <dbReference type="SAM" id="MobiDB-lite"/>
    </source>
</evidence>
<protein>
    <submittedName>
        <fullName evidence="2">Uncharacterized protein</fullName>
    </submittedName>
</protein>
<dbReference type="Proteomes" id="UP000043763">
    <property type="component" value="Unassembled WGS sequence"/>
</dbReference>
<gene>
    <name evidence="2" type="ORF">BRSU_0349</name>
</gene>
<dbReference type="PROSITE" id="PS51257">
    <property type="entry name" value="PROKAR_LIPOPROTEIN"/>
    <property type="match status" value="1"/>
</dbReference>
<dbReference type="EMBL" id="CVLB01000001">
    <property type="protein sequence ID" value="CRF31753.1"/>
    <property type="molecule type" value="Genomic_DNA"/>
</dbReference>
<dbReference type="OrthoDB" id="308204at2"/>
<organism evidence="2 3">
    <name type="scientific">Brachyspira suanatina</name>
    <dbReference type="NCBI Taxonomy" id="381802"/>
    <lineage>
        <taxon>Bacteria</taxon>
        <taxon>Pseudomonadati</taxon>
        <taxon>Spirochaetota</taxon>
        <taxon>Spirochaetia</taxon>
        <taxon>Brachyspirales</taxon>
        <taxon>Brachyspiraceae</taxon>
        <taxon>Brachyspira</taxon>
    </lineage>
</organism>